<sequence length="196" mass="22467">MRTRNAGKEDLVKQKAIVLLVKEGFQGFSMNKLARACGISVATLYIYYQDKDDLIRKVGVEIGQAFFRAALKDFDPDMPFAEGLRKQWDNRIAFAMEHREEAACYDVIRHSPHGEYVLEQSFGNFSETMGRFCQNAVKRGQLVPLRLEVFWSIAYGPLYNMLQFDAEGKSFGNRPFKFNNDMKEEAFAIVIKALTP</sequence>
<keyword evidence="5" id="KW-1185">Reference proteome</keyword>
<name>A0ABU9I114_9FLAO</name>
<dbReference type="PANTHER" id="PTHR30055:SF207">
    <property type="entry name" value="HTH-TYPE TRANSCRIPTIONAL REPRESSOR FATR"/>
    <property type="match status" value="1"/>
</dbReference>
<organism evidence="4 5">
    <name type="scientific">Flavobacterium arundinis</name>
    <dbReference type="NCBI Taxonomy" id="3139143"/>
    <lineage>
        <taxon>Bacteria</taxon>
        <taxon>Pseudomonadati</taxon>
        <taxon>Bacteroidota</taxon>
        <taxon>Flavobacteriia</taxon>
        <taxon>Flavobacteriales</taxon>
        <taxon>Flavobacteriaceae</taxon>
        <taxon>Flavobacterium</taxon>
    </lineage>
</organism>
<dbReference type="Gene3D" id="1.10.357.10">
    <property type="entry name" value="Tetracycline Repressor, domain 2"/>
    <property type="match status" value="1"/>
</dbReference>
<dbReference type="PANTHER" id="PTHR30055">
    <property type="entry name" value="HTH-TYPE TRANSCRIPTIONAL REGULATOR RUTR"/>
    <property type="match status" value="1"/>
</dbReference>
<evidence type="ECO:0000256" key="2">
    <source>
        <dbReference type="PROSITE-ProRule" id="PRU00335"/>
    </source>
</evidence>
<dbReference type="InterPro" id="IPR050109">
    <property type="entry name" value="HTH-type_TetR-like_transc_reg"/>
</dbReference>
<dbReference type="InterPro" id="IPR001647">
    <property type="entry name" value="HTH_TetR"/>
</dbReference>
<keyword evidence="1 2" id="KW-0238">DNA-binding</keyword>
<gene>
    <name evidence="4" type="ORF">AAEO56_17750</name>
</gene>
<evidence type="ECO:0000313" key="4">
    <source>
        <dbReference type="EMBL" id="MEL1246123.1"/>
    </source>
</evidence>
<dbReference type="SUPFAM" id="SSF46689">
    <property type="entry name" value="Homeodomain-like"/>
    <property type="match status" value="1"/>
</dbReference>
<evidence type="ECO:0000313" key="5">
    <source>
        <dbReference type="Proteomes" id="UP001464555"/>
    </source>
</evidence>
<accession>A0ABU9I114</accession>
<dbReference type="Pfam" id="PF00440">
    <property type="entry name" value="TetR_N"/>
    <property type="match status" value="1"/>
</dbReference>
<reference evidence="4 5" key="1">
    <citation type="submission" date="2024-04" db="EMBL/GenBank/DDBJ databases">
        <title>Flavobacterium sp. DGU11 16S ribosomal RNA gene Genome sequencing and assembly.</title>
        <authorList>
            <person name="Park S."/>
        </authorList>
    </citation>
    <scope>NUCLEOTIDE SEQUENCE [LARGE SCALE GENOMIC DNA]</scope>
    <source>
        <strain evidence="4 5">DGU11</strain>
    </source>
</reference>
<dbReference type="RefSeq" id="WP_341698417.1">
    <property type="nucleotide sequence ID" value="NZ_JBBYHR010000011.1"/>
</dbReference>
<comment type="caution">
    <text evidence="4">The sequence shown here is derived from an EMBL/GenBank/DDBJ whole genome shotgun (WGS) entry which is preliminary data.</text>
</comment>
<feature type="domain" description="HTH tetR-type" evidence="3">
    <location>
        <begin position="6"/>
        <end position="66"/>
    </location>
</feature>
<dbReference type="InterPro" id="IPR009057">
    <property type="entry name" value="Homeodomain-like_sf"/>
</dbReference>
<feature type="DNA-binding region" description="H-T-H motif" evidence="2">
    <location>
        <begin position="29"/>
        <end position="48"/>
    </location>
</feature>
<evidence type="ECO:0000256" key="1">
    <source>
        <dbReference type="ARBA" id="ARBA00023125"/>
    </source>
</evidence>
<dbReference type="EMBL" id="JBBYHR010000011">
    <property type="protein sequence ID" value="MEL1246123.1"/>
    <property type="molecule type" value="Genomic_DNA"/>
</dbReference>
<dbReference type="PROSITE" id="PS50977">
    <property type="entry name" value="HTH_TETR_2"/>
    <property type="match status" value="1"/>
</dbReference>
<evidence type="ECO:0000259" key="3">
    <source>
        <dbReference type="PROSITE" id="PS50977"/>
    </source>
</evidence>
<proteinExistence type="predicted"/>
<protein>
    <submittedName>
        <fullName evidence="4">TetR/AcrR family transcriptional regulator</fullName>
    </submittedName>
</protein>
<dbReference type="Proteomes" id="UP001464555">
    <property type="component" value="Unassembled WGS sequence"/>
</dbReference>